<dbReference type="PANTHER" id="PTHR43329">
    <property type="entry name" value="EPOXIDE HYDROLASE"/>
    <property type="match status" value="1"/>
</dbReference>
<dbReference type="PROSITE" id="PS51318">
    <property type="entry name" value="TAT"/>
    <property type="match status" value="1"/>
</dbReference>
<evidence type="ECO:0000313" key="4">
    <source>
        <dbReference type="EMBL" id="CTQ71298.1"/>
    </source>
</evidence>
<evidence type="ECO:0000259" key="3">
    <source>
        <dbReference type="Pfam" id="PF00561"/>
    </source>
</evidence>
<dbReference type="RefSeq" id="WP_082442653.1">
    <property type="nucleotide sequence ID" value="NZ_CXWA01000001.1"/>
</dbReference>
<dbReference type="InterPro" id="IPR000639">
    <property type="entry name" value="Epox_hydrolase-like"/>
</dbReference>
<gene>
    <name evidence="4" type="primary">dhaA</name>
    <name evidence="4" type="ORF">LA5096_02862</name>
</gene>
<dbReference type="PRINTS" id="PR00111">
    <property type="entry name" value="ABHYDROLASE"/>
</dbReference>
<reference evidence="5" key="1">
    <citation type="submission" date="2015-07" db="EMBL/GenBank/DDBJ databases">
        <authorList>
            <person name="Rodrigo-Torres Lidia"/>
            <person name="Arahal R.David."/>
        </authorList>
    </citation>
    <scope>NUCLEOTIDE SEQUENCE [LARGE SCALE GENOMIC DNA]</scope>
    <source>
        <strain evidence="5">CECT 5096</strain>
    </source>
</reference>
<organism evidence="4 5">
    <name type="scientific">Roseibium album</name>
    <dbReference type="NCBI Taxonomy" id="311410"/>
    <lineage>
        <taxon>Bacteria</taxon>
        <taxon>Pseudomonadati</taxon>
        <taxon>Pseudomonadota</taxon>
        <taxon>Alphaproteobacteria</taxon>
        <taxon>Hyphomicrobiales</taxon>
        <taxon>Stappiaceae</taxon>
        <taxon>Roseibium</taxon>
    </lineage>
</organism>
<dbReference type="STRING" id="311410.LA5095_01608"/>
<evidence type="ECO:0000256" key="2">
    <source>
        <dbReference type="SAM" id="SignalP"/>
    </source>
</evidence>
<dbReference type="Gene3D" id="3.40.50.1820">
    <property type="entry name" value="alpha/beta hydrolase"/>
    <property type="match status" value="1"/>
</dbReference>
<dbReference type="EMBL" id="CXWC01000010">
    <property type="protein sequence ID" value="CTQ71298.1"/>
    <property type="molecule type" value="Genomic_DNA"/>
</dbReference>
<dbReference type="NCBIfam" id="NF002938">
    <property type="entry name" value="PRK03592.1"/>
    <property type="match status" value="1"/>
</dbReference>
<evidence type="ECO:0000256" key="1">
    <source>
        <dbReference type="ARBA" id="ARBA00022801"/>
    </source>
</evidence>
<dbReference type="OrthoDB" id="9804723at2"/>
<feature type="chain" id="PRO_5009787980" evidence="2">
    <location>
        <begin position="36"/>
        <end position="345"/>
    </location>
</feature>
<feature type="signal peptide" evidence="2">
    <location>
        <begin position="1"/>
        <end position="35"/>
    </location>
</feature>
<dbReference type="InterPro" id="IPR006311">
    <property type="entry name" value="TAT_signal"/>
</dbReference>
<dbReference type="InterPro" id="IPR000073">
    <property type="entry name" value="AB_hydrolase_1"/>
</dbReference>
<evidence type="ECO:0000313" key="5">
    <source>
        <dbReference type="Proteomes" id="UP000049983"/>
    </source>
</evidence>
<dbReference type="GO" id="GO:0018786">
    <property type="term" value="F:haloalkane dehalogenase activity"/>
    <property type="evidence" value="ECO:0007669"/>
    <property type="project" value="UniProtKB-EC"/>
</dbReference>
<keyword evidence="5" id="KW-1185">Reference proteome</keyword>
<keyword evidence="2" id="KW-0732">Signal</keyword>
<accession>A0A0M7A876</accession>
<dbReference type="EC" id="3.8.1.5" evidence="4"/>
<dbReference type="Pfam" id="PF00561">
    <property type="entry name" value="Abhydrolase_1"/>
    <property type="match status" value="1"/>
</dbReference>
<dbReference type="GeneID" id="97670229"/>
<dbReference type="InterPro" id="IPR029058">
    <property type="entry name" value="AB_hydrolase_fold"/>
</dbReference>
<dbReference type="Proteomes" id="UP000049983">
    <property type="component" value="Unassembled WGS sequence"/>
</dbReference>
<feature type="domain" description="AB hydrolase-1" evidence="3">
    <location>
        <begin position="82"/>
        <end position="331"/>
    </location>
</feature>
<dbReference type="SUPFAM" id="SSF53474">
    <property type="entry name" value="alpha/beta-Hydrolases"/>
    <property type="match status" value="1"/>
</dbReference>
<name>A0A0M7A876_9HYPH</name>
<sequence length="345" mass="37966">MSDKPKFSASRRTLLTGALASGAALALAPANQAAAQSPEKQLGTDPSSPYGLAIEASFPFQKKEMPVLGSSIRYVDEGQGQPVVFLHGNPTSSYLWRNIIPHLPDGYRAIAPDLIGMGGSGKPDIGYRFEDHASYLDTFLDQLDLTNTILVVHDWGSALGMRYARLNPDRIAGLVFMEAIVPPVLPVASFDDMPGPLADFFRLMHSDQGADMVLNQNFFVEAVLPQMGVVRQMSEAEMDHYRRPFPTPESRKPVLVWPREVPIEGKPADVVEEVRLNGEWLTSSSIPKLMFYAEPGALIPKPVADFLVAEVPNLEVRFVGAGTHFLQEDHPHVIGQGITDWLRRI</sequence>
<dbReference type="PRINTS" id="PR00412">
    <property type="entry name" value="EPOXHYDRLASE"/>
</dbReference>
<proteinExistence type="predicted"/>
<keyword evidence="1 4" id="KW-0378">Hydrolase</keyword>
<protein>
    <submittedName>
        <fullName evidence="4">Haloalkane dehalogenase</fullName>
        <ecNumber evidence="4">3.8.1.5</ecNumber>
    </submittedName>
</protein>
<dbReference type="AlphaFoldDB" id="A0A0M7A876"/>